<name>A0AAV3QEE6_LITER</name>
<keyword evidence="2" id="KW-0675">Receptor</keyword>
<dbReference type="EMBL" id="BAABME010004459">
    <property type="protein sequence ID" value="GAA0162457.1"/>
    <property type="molecule type" value="Genomic_DNA"/>
</dbReference>
<accession>A0AAV3QEE6</accession>
<keyword evidence="3" id="KW-1185">Reference proteome</keyword>
<keyword evidence="2" id="KW-0472">Membrane</keyword>
<dbReference type="SUPFAM" id="SSF56672">
    <property type="entry name" value="DNA/RNA polymerases"/>
    <property type="match status" value="1"/>
</dbReference>
<sequence>MKVFRCLCFATICSPITDKFASRACKAVFIEQEPYSYAHANYSPQWIQAMQTKLQALHNNGTWEFVDLPSNKKAIGCKWVFKINRHPDCTVERYKARVVAKGYAQVEGEDYNETFFPVVKPVTVKLLLAVATARHWHIHQLDVKKCIFSWAFK</sequence>
<proteinExistence type="predicted"/>
<evidence type="ECO:0000313" key="2">
    <source>
        <dbReference type="EMBL" id="GAA0162457.1"/>
    </source>
</evidence>
<organism evidence="2 3">
    <name type="scientific">Lithospermum erythrorhizon</name>
    <name type="common">Purple gromwell</name>
    <name type="synonym">Lithospermum officinale var. erythrorhizon</name>
    <dbReference type="NCBI Taxonomy" id="34254"/>
    <lineage>
        <taxon>Eukaryota</taxon>
        <taxon>Viridiplantae</taxon>
        <taxon>Streptophyta</taxon>
        <taxon>Embryophyta</taxon>
        <taxon>Tracheophyta</taxon>
        <taxon>Spermatophyta</taxon>
        <taxon>Magnoliopsida</taxon>
        <taxon>eudicotyledons</taxon>
        <taxon>Gunneridae</taxon>
        <taxon>Pentapetalae</taxon>
        <taxon>asterids</taxon>
        <taxon>lamiids</taxon>
        <taxon>Boraginales</taxon>
        <taxon>Boraginaceae</taxon>
        <taxon>Boraginoideae</taxon>
        <taxon>Lithospermeae</taxon>
        <taxon>Lithospermum</taxon>
    </lineage>
</organism>
<keyword evidence="2" id="KW-0812">Transmembrane</keyword>
<dbReference type="Pfam" id="PF07727">
    <property type="entry name" value="RVT_2"/>
    <property type="match status" value="1"/>
</dbReference>
<dbReference type="AlphaFoldDB" id="A0AAV3QEE6"/>
<comment type="caution">
    <text evidence="2">The sequence shown here is derived from an EMBL/GenBank/DDBJ whole genome shotgun (WGS) entry which is preliminary data.</text>
</comment>
<evidence type="ECO:0000313" key="3">
    <source>
        <dbReference type="Proteomes" id="UP001454036"/>
    </source>
</evidence>
<protein>
    <submittedName>
        <fullName evidence="2">Transmembrane signal receptor</fullName>
    </submittedName>
</protein>
<reference evidence="2 3" key="1">
    <citation type="submission" date="2024-01" db="EMBL/GenBank/DDBJ databases">
        <title>The complete chloroplast genome sequence of Lithospermum erythrorhizon: insights into the phylogenetic relationship among Boraginaceae species and the maternal lineages of purple gromwells.</title>
        <authorList>
            <person name="Okada T."/>
            <person name="Watanabe K."/>
        </authorList>
    </citation>
    <scope>NUCLEOTIDE SEQUENCE [LARGE SCALE GENOMIC DNA]</scope>
</reference>
<gene>
    <name evidence="2" type="ORF">LIER_18546</name>
</gene>
<evidence type="ECO:0000259" key="1">
    <source>
        <dbReference type="Pfam" id="PF07727"/>
    </source>
</evidence>
<dbReference type="Proteomes" id="UP001454036">
    <property type="component" value="Unassembled WGS sequence"/>
</dbReference>
<feature type="domain" description="Reverse transcriptase Ty1/copia-type" evidence="1">
    <location>
        <begin position="60"/>
        <end position="145"/>
    </location>
</feature>
<dbReference type="InterPro" id="IPR013103">
    <property type="entry name" value="RVT_2"/>
</dbReference>
<dbReference type="InterPro" id="IPR043502">
    <property type="entry name" value="DNA/RNA_pol_sf"/>
</dbReference>